<feature type="binding site" evidence="15">
    <location>
        <position position="503"/>
    </location>
    <ligand>
        <name>L-glutamate</name>
        <dbReference type="ChEBI" id="CHEBI:29985"/>
    </ligand>
</feature>
<reference evidence="24" key="1">
    <citation type="submission" date="2025-08" db="UniProtKB">
        <authorList>
            <consortium name="RefSeq"/>
        </authorList>
    </citation>
    <scope>IDENTIFICATION</scope>
    <source>
        <tissue evidence="24">Tentacle</tissue>
    </source>
</reference>
<keyword evidence="7" id="KW-0406">Ion transport</keyword>
<evidence type="ECO:0000256" key="4">
    <source>
        <dbReference type="ARBA" id="ARBA00022692"/>
    </source>
</evidence>
<name>A0A6P8HK59_ACTTE</name>
<dbReference type="Pfam" id="PF01094">
    <property type="entry name" value="ANF_receptor"/>
    <property type="match status" value="1"/>
</dbReference>
<comment type="subcellular location">
    <subcellularLocation>
        <location evidence="1">Cell membrane</location>
        <topology evidence="1">Multi-pass membrane protein</topology>
    </subcellularLocation>
    <subcellularLocation>
        <location evidence="14">Postsynaptic cell membrane</location>
    </subcellularLocation>
</comment>
<evidence type="ECO:0000256" key="2">
    <source>
        <dbReference type="ARBA" id="ARBA00022448"/>
    </source>
</evidence>
<dbReference type="Gene3D" id="3.40.50.2300">
    <property type="match status" value="2"/>
</dbReference>
<keyword evidence="8 19" id="KW-0472">Membrane</keyword>
<feature type="domain" description="Ionotropic glutamate receptor C-terminal" evidence="21">
    <location>
        <begin position="420"/>
        <end position="775"/>
    </location>
</feature>
<dbReference type="GO" id="GO:0038023">
    <property type="term" value="F:signaling receptor activity"/>
    <property type="evidence" value="ECO:0007669"/>
    <property type="project" value="InterPro"/>
</dbReference>
<dbReference type="InterPro" id="IPR001320">
    <property type="entry name" value="Iontro_rcpt_C"/>
</dbReference>
<feature type="disulfide bond" evidence="17">
    <location>
        <begin position="724"/>
        <end position="779"/>
    </location>
</feature>
<feature type="coiled-coil region" evidence="18">
    <location>
        <begin position="189"/>
        <end position="216"/>
    </location>
</feature>
<dbReference type="KEGG" id="aten:116292154"/>
<dbReference type="Gene3D" id="1.10.287.70">
    <property type="match status" value="1"/>
</dbReference>
<dbReference type="SUPFAM" id="SSF81324">
    <property type="entry name" value="Voltage-gated potassium channels"/>
    <property type="match status" value="1"/>
</dbReference>
<dbReference type="InterPro" id="IPR019594">
    <property type="entry name" value="Glu/Gly-bd"/>
</dbReference>
<feature type="transmembrane region" description="Helical" evidence="19">
    <location>
        <begin position="615"/>
        <end position="636"/>
    </location>
</feature>
<evidence type="ECO:0000256" key="18">
    <source>
        <dbReference type="SAM" id="Coils"/>
    </source>
</evidence>
<evidence type="ECO:0000256" key="14">
    <source>
        <dbReference type="ARBA" id="ARBA00034100"/>
    </source>
</evidence>
<keyword evidence="4 19" id="KW-0812">Transmembrane</keyword>
<keyword evidence="13" id="KW-0407">Ion channel</keyword>
<keyword evidence="3" id="KW-1003">Cell membrane</keyword>
<dbReference type="InterPro" id="IPR001828">
    <property type="entry name" value="ANF_lig-bd_rcpt"/>
</dbReference>
<dbReference type="AlphaFoldDB" id="A0A6P8HK59"/>
<dbReference type="PRINTS" id="PR00177">
    <property type="entry name" value="NMDARECEPTOR"/>
</dbReference>
<keyword evidence="17" id="KW-1015">Disulfide bond</keyword>
<evidence type="ECO:0000256" key="6">
    <source>
        <dbReference type="ARBA" id="ARBA00023018"/>
    </source>
</evidence>
<dbReference type="InterPro" id="IPR001508">
    <property type="entry name" value="Iono_Glu_rcpt_met"/>
</dbReference>
<dbReference type="SMART" id="SM00918">
    <property type="entry name" value="Lig_chan-Glu_bd"/>
    <property type="match status" value="1"/>
</dbReference>
<dbReference type="OrthoDB" id="5984008at2759"/>
<evidence type="ECO:0000256" key="19">
    <source>
        <dbReference type="SAM" id="Phobius"/>
    </source>
</evidence>
<evidence type="ECO:0000256" key="13">
    <source>
        <dbReference type="ARBA" id="ARBA00023303"/>
    </source>
</evidence>
<keyword evidence="5 19" id="KW-1133">Transmembrane helix</keyword>
<dbReference type="RefSeq" id="XP_031555278.1">
    <property type="nucleotide sequence ID" value="XM_031699418.1"/>
</dbReference>
<feature type="site" description="Interaction with the cone snail toxin Con-ikot-ikot" evidence="16">
    <location>
        <position position="669"/>
    </location>
</feature>
<evidence type="ECO:0000256" key="9">
    <source>
        <dbReference type="ARBA" id="ARBA00023170"/>
    </source>
</evidence>
<evidence type="ECO:0000256" key="5">
    <source>
        <dbReference type="ARBA" id="ARBA00022989"/>
    </source>
</evidence>
<dbReference type="SUPFAM" id="SSF53822">
    <property type="entry name" value="Periplasmic binding protein-like I"/>
    <property type="match status" value="1"/>
</dbReference>
<dbReference type="InParanoid" id="A0A6P8HK59"/>
<keyword evidence="20" id="KW-0732">Signal</keyword>
<dbReference type="FunFam" id="1.10.287.70:FF:000143">
    <property type="entry name" value="Probable glutamate receptor"/>
    <property type="match status" value="1"/>
</dbReference>
<evidence type="ECO:0000256" key="7">
    <source>
        <dbReference type="ARBA" id="ARBA00023065"/>
    </source>
</evidence>
<dbReference type="InterPro" id="IPR015683">
    <property type="entry name" value="Ionotropic_Glu_rcpt"/>
</dbReference>
<feature type="site" description="Interaction with the cone snail toxin Con-ikot-ikot" evidence="16">
    <location>
        <position position="472"/>
    </location>
</feature>
<feature type="transmembrane region" description="Helical" evidence="19">
    <location>
        <begin position="800"/>
        <end position="823"/>
    </location>
</feature>
<feature type="transmembrane region" description="Helical" evidence="19">
    <location>
        <begin position="577"/>
        <end position="595"/>
    </location>
</feature>
<dbReference type="Pfam" id="PF00060">
    <property type="entry name" value="Lig_chan"/>
    <property type="match status" value="1"/>
</dbReference>
<evidence type="ECO:0000256" key="8">
    <source>
        <dbReference type="ARBA" id="ARBA00023136"/>
    </source>
</evidence>
<keyword evidence="9" id="KW-0675">Receptor</keyword>
<evidence type="ECO:0000313" key="23">
    <source>
        <dbReference type="Proteomes" id="UP000515163"/>
    </source>
</evidence>
<keyword evidence="12" id="KW-1071">Ligand-gated ion channel</keyword>
<keyword evidence="2" id="KW-0813">Transport</keyword>
<evidence type="ECO:0000256" key="1">
    <source>
        <dbReference type="ARBA" id="ARBA00004651"/>
    </source>
</evidence>
<dbReference type="GO" id="GO:0045211">
    <property type="term" value="C:postsynaptic membrane"/>
    <property type="evidence" value="ECO:0007669"/>
    <property type="project" value="UniProtKB-SubCell"/>
</dbReference>
<evidence type="ECO:0000313" key="24">
    <source>
        <dbReference type="RefSeq" id="XP_031555278.1"/>
    </source>
</evidence>
<feature type="domain" description="Ionotropic glutamate receptor L-glutamate and glycine-binding" evidence="22">
    <location>
        <begin position="430"/>
        <end position="487"/>
    </location>
</feature>
<organism evidence="23 24">
    <name type="scientific">Actinia tenebrosa</name>
    <name type="common">Australian red waratah sea anemone</name>
    <dbReference type="NCBI Taxonomy" id="6105"/>
    <lineage>
        <taxon>Eukaryota</taxon>
        <taxon>Metazoa</taxon>
        <taxon>Cnidaria</taxon>
        <taxon>Anthozoa</taxon>
        <taxon>Hexacorallia</taxon>
        <taxon>Actiniaria</taxon>
        <taxon>Actiniidae</taxon>
        <taxon>Actinia</taxon>
    </lineage>
</organism>
<keyword evidence="18" id="KW-0175">Coiled coil</keyword>
<feature type="signal peptide" evidence="20">
    <location>
        <begin position="1"/>
        <end position="27"/>
    </location>
</feature>
<sequence length="869" mass="97392">MVQATLPWMAWNFIFLLVLFQTASANAAPKTVYIASTSKHHDVLLEKSLISAINYINNNSSILPGTDIKFISNTTKSIKENLLDYVKLLSQLDVIAVIVNSRPESTLDILGSMLHIPMITKHEVHGHFPGNGTQAPNSDCLGPSSHDVRLAMVDILKKNDWTDILVIYDVQWRSQANAFISVLPPNTKYSKLTLEIDEEKALCDDTKRQLNSLHNAPVQAIALFCDSDLVASVMDQVHCVCSFRIEKPHTWLMADMVPSLPLAVQSSQIMLAFMPDVMDNQYTRYLTDDLRVDVTSIYNSSLFAFDATLVTAHALESLINKRLWVGDDNTPSKTGLTISANGPQLHQQIKELTINSTTGIISFGNDGTRRQMRLEVLNLQENRFINVGTWDSMNKLKLTKKIVQNRPTSELIPLDKLNRRLKVVVVVDPPFVMRNNEGKLEGYSIDLIDLIAKKLNFRYDIYLAPDGLYGGRADGGRYNGIVGQLTQGLADLSTSPLTINSERLQIVEFSKPFMQFTMSLITKKLDFDNQDLMAFMMPYSSTVWFLTLACLVVVTGLMYVVNYISPYGYRHSKSAKNGEAFNLFNSLWFCLASMLQQGADNTPRSLSGRVLAGCFWFFILIWISTYTANLAAFFTVRNARKPVSTLEEVVDGDHHFYIIRDTAIHQFFRVASYQTYRKLYERVNAQNTFVNSTSAGYGVARKKKNAVFMAEKPSTEYVIMQEPCDLTAASGLLGASSYGIAMPKHYPYARNISVAVLTLHETGVLDSLWRKWWDYRSQCPKEQSRSAIGTGKQIELSSMIGVYVVLATGGISSIVLVVGEIYWSKHGRYFKALFRNEFGSFGVAKANTHHAATNSVPVLRVQSVKTTDL</sequence>
<accession>A0A6P8HK59</accession>
<keyword evidence="10" id="KW-0325">Glycoprotein</keyword>
<protein>
    <submittedName>
        <fullName evidence="24">Glutamate receptor 4-like isoform X1</fullName>
    </submittedName>
</protein>
<evidence type="ECO:0000256" key="12">
    <source>
        <dbReference type="ARBA" id="ARBA00023286"/>
    </source>
</evidence>
<evidence type="ECO:0000256" key="20">
    <source>
        <dbReference type="SAM" id="SignalP"/>
    </source>
</evidence>
<dbReference type="Proteomes" id="UP000515163">
    <property type="component" value="Unplaced"/>
</dbReference>
<dbReference type="Gene3D" id="3.40.190.10">
    <property type="entry name" value="Periplasmic binding protein-like II"/>
    <property type="match status" value="2"/>
</dbReference>
<evidence type="ECO:0000259" key="21">
    <source>
        <dbReference type="SMART" id="SM00079"/>
    </source>
</evidence>
<gene>
    <name evidence="24" type="primary">LOC116292154</name>
</gene>
<dbReference type="Pfam" id="PF10613">
    <property type="entry name" value="Lig_chan-Glu_bd"/>
    <property type="match status" value="1"/>
</dbReference>
<feature type="site" description="Crucial to convey clamshell closure to channel opening" evidence="16">
    <location>
        <position position="643"/>
    </location>
</feature>
<dbReference type="InterPro" id="IPR028082">
    <property type="entry name" value="Peripla_BP_I"/>
</dbReference>
<evidence type="ECO:0000259" key="22">
    <source>
        <dbReference type="SMART" id="SM00918"/>
    </source>
</evidence>
<feature type="binding site" evidence="15">
    <location>
        <position position="496"/>
    </location>
    <ligand>
        <name>L-glutamate</name>
        <dbReference type="ChEBI" id="CHEBI:29985"/>
    </ligand>
</feature>
<dbReference type="SUPFAM" id="SSF53850">
    <property type="entry name" value="Periplasmic binding protein-like II"/>
    <property type="match status" value="1"/>
</dbReference>
<keyword evidence="6" id="KW-0770">Synapse</keyword>
<keyword evidence="11" id="KW-0628">Postsynaptic cell membrane</keyword>
<dbReference type="FunFam" id="3.40.190.10:FF:000024">
    <property type="entry name" value="Glutamate receptor, ionotropic, delta 1"/>
    <property type="match status" value="1"/>
</dbReference>
<dbReference type="GO" id="GO:0015276">
    <property type="term" value="F:ligand-gated monoatomic ion channel activity"/>
    <property type="evidence" value="ECO:0007669"/>
    <property type="project" value="InterPro"/>
</dbReference>
<evidence type="ECO:0000256" key="16">
    <source>
        <dbReference type="PIRSR" id="PIRSR601508-2"/>
    </source>
</evidence>
<feature type="transmembrane region" description="Helical" evidence="19">
    <location>
        <begin position="543"/>
        <end position="565"/>
    </location>
</feature>
<dbReference type="PANTHER" id="PTHR18966">
    <property type="entry name" value="IONOTROPIC GLUTAMATE RECEPTOR"/>
    <property type="match status" value="1"/>
</dbReference>
<evidence type="ECO:0000256" key="3">
    <source>
        <dbReference type="ARBA" id="ARBA00022475"/>
    </source>
</evidence>
<evidence type="ECO:0000256" key="15">
    <source>
        <dbReference type="PIRSR" id="PIRSR601508-1"/>
    </source>
</evidence>
<evidence type="ECO:0000256" key="10">
    <source>
        <dbReference type="ARBA" id="ARBA00023180"/>
    </source>
</evidence>
<feature type="binding site" evidence="15">
    <location>
        <position position="498"/>
    </location>
    <ligand>
        <name>L-glutamate</name>
        <dbReference type="ChEBI" id="CHEBI:29985"/>
    </ligand>
</feature>
<feature type="binding site" evidence="15">
    <location>
        <position position="711"/>
    </location>
    <ligand>
        <name>L-glutamate</name>
        <dbReference type="ChEBI" id="CHEBI:29985"/>
    </ligand>
</feature>
<dbReference type="GeneID" id="116292154"/>
<dbReference type="SMART" id="SM00079">
    <property type="entry name" value="PBPe"/>
    <property type="match status" value="1"/>
</dbReference>
<evidence type="ECO:0000256" key="11">
    <source>
        <dbReference type="ARBA" id="ARBA00023257"/>
    </source>
</evidence>
<proteinExistence type="predicted"/>
<evidence type="ECO:0000256" key="17">
    <source>
        <dbReference type="PIRSR" id="PIRSR601508-3"/>
    </source>
</evidence>
<keyword evidence="23" id="KW-1185">Reference proteome</keyword>
<feature type="chain" id="PRO_5028478530" evidence="20">
    <location>
        <begin position="28"/>
        <end position="869"/>
    </location>
</feature>